<dbReference type="RefSeq" id="WP_152763945.1">
    <property type="nucleotide sequence ID" value="NZ_WHLY01000002.1"/>
</dbReference>
<evidence type="ECO:0000259" key="1">
    <source>
        <dbReference type="Pfam" id="PF01370"/>
    </source>
</evidence>
<dbReference type="Proteomes" id="UP000479293">
    <property type="component" value="Unassembled WGS sequence"/>
</dbReference>
<dbReference type="Gene3D" id="3.40.50.720">
    <property type="entry name" value="NAD(P)-binding Rossmann-like Domain"/>
    <property type="match status" value="1"/>
</dbReference>
<evidence type="ECO:0000313" key="3">
    <source>
        <dbReference type="Proteomes" id="UP000479293"/>
    </source>
</evidence>
<sequence length="390" mass="43445">MNQEPNRRKFLQTGITLGTLLPLLGRSLSSLAQKPQPAAAESAKALQPLSILVLGGTSFLGPQQIAYALQRGHRISTFTRGRTQPKVQKDIFDEVEQLIGDRENDLEALKNRRWDVVIDNSGNRIKWVKDAVALLKNSCGLYLYTSSTGVYYPYLGQNIRENTKLVLKVPEGITSVQKLEYDYGVMKSLNEIEVMNGFGKERAIIVRPTYMIGPGDQTDRFTYWPERIALGGEILVPGKADDPVQYIDVRDVAGFMIRLAENHKAGIYNAVGPPSATGMQAFVYGVHAAFNSRASFVMIPDYDFLTKHKVLDAIPWIMPIGDNLGSARLDLSFSVANGLTFTPLAETVRDIHEWWNSEAVPEEKRRKLLAGPASLATREPEILAAWKARR</sequence>
<comment type="caution">
    <text evidence="2">The sequence shown here is derived from an EMBL/GenBank/DDBJ whole genome shotgun (WGS) entry which is preliminary data.</text>
</comment>
<name>A0A7C9F8A4_9BACT</name>
<dbReference type="AlphaFoldDB" id="A0A7C9F8A4"/>
<accession>A0A7C9F8A4</accession>
<dbReference type="InterPro" id="IPR036291">
    <property type="entry name" value="NAD(P)-bd_dom_sf"/>
</dbReference>
<keyword evidence="3" id="KW-1185">Reference proteome</keyword>
<dbReference type="InterPro" id="IPR001509">
    <property type="entry name" value="Epimerase_deHydtase"/>
</dbReference>
<gene>
    <name evidence="2" type="ORF">GBK04_23490</name>
</gene>
<proteinExistence type="predicted"/>
<feature type="domain" description="NAD-dependent epimerase/dehydratase" evidence="1">
    <location>
        <begin position="51"/>
        <end position="269"/>
    </location>
</feature>
<dbReference type="Pfam" id="PF01370">
    <property type="entry name" value="Epimerase"/>
    <property type="match status" value="1"/>
</dbReference>
<organism evidence="2 3">
    <name type="scientific">Salmonirosea aquatica</name>
    <dbReference type="NCBI Taxonomy" id="2654236"/>
    <lineage>
        <taxon>Bacteria</taxon>
        <taxon>Pseudomonadati</taxon>
        <taxon>Bacteroidota</taxon>
        <taxon>Cytophagia</taxon>
        <taxon>Cytophagales</taxon>
        <taxon>Spirosomataceae</taxon>
        <taxon>Salmonirosea</taxon>
    </lineage>
</organism>
<dbReference type="SUPFAM" id="SSF51735">
    <property type="entry name" value="NAD(P)-binding Rossmann-fold domains"/>
    <property type="match status" value="1"/>
</dbReference>
<dbReference type="InterPro" id="IPR006311">
    <property type="entry name" value="TAT_signal"/>
</dbReference>
<reference evidence="2 3" key="1">
    <citation type="submission" date="2019-10" db="EMBL/GenBank/DDBJ databases">
        <title>Draft Genome Sequence of Cytophagaceae sp. SJW1-29.</title>
        <authorList>
            <person name="Choi A."/>
        </authorList>
    </citation>
    <scope>NUCLEOTIDE SEQUENCE [LARGE SCALE GENOMIC DNA]</scope>
    <source>
        <strain evidence="2 3">SJW1-29</strain>
    </source>
</reference>
<dbReference type="EMBL" id="WHLY01000002">
    <property type="protein sequence ID" value="MPR36226.1"/>
    <property type="molecule type" value="Genomic_DNA"/>
</dbReference>
<dbReference type="PROSITE" id="PS51318">
    <property type="entry name" value="TAT"/>
    <property type="match status" value="1"/>
</dbReference>
<evidence type="ECO:0000313" key="2">
    <source>
        <dbReference type="EMBL" id="MPR36226.1"/>
    </source>
</evidence>
<protein>
    <submittedName>
        <fullName evidence="2">NAD-dependent epimerase/dehydratase family protein</fullName>
    </submittedName>
</protein>